<dbReference type="PANTHER" id="PTHR24113">
    <property type="entry name" value="RAN GTPASE-ACTIVATING PROTEIN 1"/>
    <property type="match status" value="1"/>
</dbReference>
<keyword evidence="2" id="KW-0433">Leucine-rich repeat</keyword>
<dbReference type="InterPro" id="IPR027038">
    <property type="entry name" value="RanGap"/>
</dbReference>
<evidence type="ECO:0000313" key="5">
    <source>
        <dbReference type="Proteomes" id="UP001329825"/>
    </source>
</evidence>
<evidence type="ECO:0000256" key="2">
    <source>
        <dbReference type="ARBA" id="ARBA00022614"/>
    </source>
</evidence>
<evidence type="ECO:0000256" key="3">
    <source>
        <dbReference type="ARBA" id="ARBA00022737"/>
    </source>
</evidence>
<evidence type="ECO:0008006" key="6">
    <source>
        <dbReference type="Google" id="ProtNLM"/>
    </source>
</evidence>
<accession>A0ABZ1D936</accession>
<dbReference type="Gene3D" id="3.80.10.10">
    <property type="entry name" value="Ribonuclease Inhibitor"/>
    <property type="match status" value="1"/>
</dbReference>
<keyword evidence="1" id="KW-0343">GTPase activation</keyword>
<organism evidence="4 5">
    <name type="scientific">Kwoniella shivajii</name>
    <dbReference type="NCBI Taxonomy" id="564305"/>
    <lineage>
        <taxon>Eukaryota</taxon>
        <taxon>Fungi</taxon>
        <taxon>Dikarya</taxon>
        <taxon>Basidiomycota</taxon>
        <taxon>Agaricomycotina</taxon>
        <taxon>Tremellomycetes</taxon>
        <taxon>Tremellales</taxon>
        <taxon>Cryptococcaceae</taxon>
        <taxon>Kwoniella</taxon>
    </lineage>
</organism>
<evidence type="ECO:0000256" key="1">
    <source>
        <dbReference type="ARBA" id="ARBA00022468"/>
    </source>
</evidence>
<reference evidence="4 5" key="1">
    <citation type="submission" date="2024-01" db="EMBL/GenBank/DDBJ databases">
        <title>Comparative genomics of Cryptococcus and Kwoniella reveals pathogenesis evolution and contrasting modes of karyotype evolution via chromosome fusion or intercentromeric recombination.</title>
        <authorList>
            <person name="Coelho M.A."/>
            <person name="David-Palma M."/>
            <person name="Shea T."/>
            <person name="Bowers K."/>
            <person name="McGinley-Smith S."/>
            <person name="Mohammad A.W."/>
            <person name="Gnirke A."/>
            <person name="Yurkov A.M."/>
            <person name="Nowrousian M."/>
            <person name="Sun S."/>
            <person name="Cuomo C.A."/>
            <person name="Heitman J."/>
        </authorList>
    </citation>
    <scope>NUCLEOTIDE SEQUENCE [LARGE SCALE GENOMIC DNA]</scope>
    <source>
        <strain evidence="4">CBS 11374</strain>
    </source>
</reference>
<dbReference type="Proteomes" id="UP001329825">
    <property type="component" value="Chromosome 10"/>
</dbReference>
<proteinExistence type="predicted"/>
<dbReference type="SUPFAM" id="SSF52047">
    <property type="entry name" value="RNI-like"/>
    <property type="match status" value="1"/>
</dbReference>
<gene>
    <name evidence="4" type="ORF">IL334_007408</name>
</gene>
<dbReference type="EMBL" id="CP141890">
    <property type="protein sequence ID" value="WRT70410.1"/>
    <property type="molecule type" value="Genomic_DNA"/>
</dbReference>
<dbReference type="RefSeq" id="XP_062795149.1">
    <property type="nucleotide sequence ID" value="XM_062939098.1"/>
</dbReference>
<protein>
    <recommendedName>
        <fullName evidence="6">F-box domain-containing protein</fullName>
    </recommendedName>
</protein>
<sequence>MAVILRSNTDLVYLPDHGFVGEEGALRILPQITRQIHRIDISHNLLGSAGTFTLFKGLSTVRLRHSSPELGLGLWGLREVNLGMNGLDDSSFDCVLAYAKKDVCLNRVLVQGNEITLKNNVESIINSLNSSHISSLSLVNNISIDPDGLIKFVETLQSNSLKQLNISACNLPSSISESISNYLKSSRSRNLESLELNGNQLGREGIIHIIDTVEESNYSIQQLGLLANHIHSSRIMTMDQDDIEMDGTISEQHRLKMKVDEERIMEYQVHRRLPILLERNRILTKRIRQAALRTLVPARILLNASRPSNEQVARTVMGEISGGSTVFVGFPLLDLPEEVIQLIVRHTSDDPWAFSESQWTRMRKEATDKEGLKNIIKLRMERSRGKSREEEREIRRKMKEEWLTRGKWDRWEQ</sequence>
<dbReference type="PANTHER" id="PTHR24113:SF12">
    <property type="entry name" value="RAN GTPASE-ACTIVATING PROTEIN 1"/>
    <property type="match status" value="1"/>
</dbReference>
<name>A0ABZ1D936_9TREE</name>
<evidence type="ECO:0000313" key="4">
    <source>
        <dbReference type="EMBL" id="WRT70410.1"/>
    </source>
</evidence>
<keyword evidence="5" id="KW-1185">Reference proteome</keyword>
<dbReference type="GeneID" id="87959538"/>
<dbReference type="InterPro" id="IPR032675">
    <property type="entry name" value="LRR_dom_sf"/>
</dbReference>
<keyword evidence="3" id="KW-0677">Repeat</keyword>